<dbReference type="InterPro" id="IPR012338">
    <property type="entry name" value="Beta-lactam/transpept-like"/>
</dbReference>
<evidence type="ECO:0000256" key="2">
    <source>
        <dbReference type="ARBA" id="ARBA00004401"/>
    </source>
</evidence>
<keyword evidence="9" id="KW-0121">Carboxypeptidase</keyword>
<dbReference type="EMBL" id="FQVM01000004">
    <property type="protein sequence ID" value="SHE53555.1"/>
    <property type="molecule type" value="Genomic_DNA"/>
</dbReference>
<proteinExistence type="inferred from homology"/>
<dbReference type="SUPFAM" id="SSF56601">
    <property type="entry name" value="beta-lactamase/transpeptidase-like"/>
    <property type="match status" value="1"/>
</dbReference>
<evidence type="ECO:0000313" key="30">
    <source>
        <dbReference type="EMBL" id="SHE53555.1"/>
    </source>
</evidence>
<comment type="catalytic activity">
    <reaction evidence="23">
        <text>Preferential cleavage: (Ac)2-L-Lys-D-Ala-|-D-Ala. Also transpeptidation of peptidyl-alanyl moieties that are N-acyl substituents of D-alanine.</text>
        <dbReference type="EC" id="3.4.16.4"/>
    </reaction>
</comment>
<comment type="subcellular location">
    <subcellularLocation>
        <location evidence="2">Cell membrane</location>
        <topology evidence="2">Single-pass type II membrane protein</topology>
    </subcellularLocation>
</comment>
<evidence type="ECO:0000256" key="1">
    <source>
        <dbReference type="ARBA" id="ARBA00002624"/>
    </source>
</evidence>
<evidence type="ECO:0000256" key="10">
    <source>
        <dbReference type="ARBA" id="ARBA00022670"/>
    </source>
</evidence>
<dbReference type="PANTHER" id="PTHR32282:SF11">
    <property type="entry name" value="PENICILLIN-BINDING PROTEIN 1B"/>
    <property type="match status" value="1"/>
</dbReference>
<dbReference type="FunFam" id="1.10.3810.10:FF:000001">
    <property type="entry name" value="Penicillin-binding protein 1A"/>
    <property type="match status" value="1"/>
</dbReference>
<evidence type="ECO:0000256" key="27">
    <source>
        <dbReference type="SAM" id="MobiDB-lite"/>
    </source>
</evidence>
<keyword evidence="19" id="KW-0472">Membrane</keyword>
<feature type="compositionally biased region" description="Polar residues" evidence="27">
    <location>
        <begin position="841"/>
        <end position="850"/>
    </location>
</feature>
<keyword evidence="15" id="KW-0133">Cell shape</keyword>
<feature type="compositionally biased region" description="Basic and acidic residues" evidence="27">
    <location>
        <begin position="763"/>
        <end position="775"/>
    </location>
</feature>
<dbReference type="UniPathway" id="UPA00219"/>
<dbReference type="InterPro" id="IPR023346">
    <property type="entry name" value="Lysozyme-like_dom_sf"/>
</dbReference>
<dbReference type="GO" id="GO:0008658">
    <property type="term" value="F:penicillin binding"/>
    <property type="evidence" value="ECO:0007669"/>
    <property type="project" value="InterPro"/>
</dbReference>
<evidence type="ECO:0000256" key="21">
    <source>
        <dbReference type="ARBA" id="ARBA00023268"/>
    </source>
</evidence>
<dbReference type="GO" id="GO:0005886">
    <property type="term" value="C:plasma membrane"/>
    <property type="evidence" value="ECO:0007669"/>
    <property type="project" value="UniProtKB-SubCell"/>
</dbReference>
<feature type="domain" description="Penicillin-binding protein transpeptidase" evidence="28">
    <location>
        <begin position="377"/>
        <end position="660"/>
    </location>
</feature>
<keyword evidence="14" id="KW-0378">Hydrolase</keyword>
<dbReference type="Pfam" id="PF00905">
    <property type="entry name" value="Transpeptidase"/>
    <property type="match status" value="1"/>
</dbReference>
<dbReference type="GO" id="GO:0030288">
    <property type="term" value="C:outer membrane-bounded periplasmic space"/>
    <property type="evidence" value="ECO:0007669"/>
    <property type="project" value="TreeGrafter"/>
</dbReference>
<evidence type="ECO:0000256" key="5">
    <source>
        <dbReference type="ARBA" id="ARBA00007739"/>
    </source>
</evidence>
<evidence type="ECO:0000259" key="28">
    <source>
        <dbReference type="Pfam" id="PF00905"/>
    </source>
</evidence>
<evidence type="ECO:0000256" key="8">
    <source>
        <dbReference type="ARBA" id="ARBA00022475"/>
    </source>
</evidence>
<dbReference type="SUPFAM" id="SSF53955">
    <property type="entry name" value="Lysozyme-like"/>
    <property type="match status" value="1"/>
</dbReference>
<evidence type="ECO:0000256" key="24">
    <source>
        <dbReference type="ARBA" id="ARBA00044770"/>
    </source>
</evidence>
<keyword evidence="31" id="KW-1185">Reference proteome</keyword>
<keyword evidence="10" id="KW-0645">Protease</keyword>
<dbReference type="NCBIfam" id="TIGR02074">
    <property type="entry name" value="PBP_1a_fam"/>
    <property type="match status" value="1"/>
</dbReference>
<evidence type="ECO:0000256" key="7">
    <source>
        <dbReference type="ARBA" id="ARBA00018638"/>
    </source>
</evidence>
<protein>
    <recommendedName>
        <fullName evidence="7">Penicillin-binding protein 1A</fullName>
        <ecNumber evidence="24">2.4.99.28</ecNumber>
        <ecNumber evidence="6">3.4.16.4</ecNumber>
    </recommendedName>
</protein>
<evidence type="ECO:0000256" key="15">
    <source>
        <dbReference type="ARBA" id="ARBA00022960"/>
    </source>
</evidence>
<dbReference type="OrthoDB" id="9766909at2"/>
<dbReference type="GO" id="GO:0046677">
    <property type="term" value="P:response to antibiotic"/>
    <property type="evidence" value="ECO:0007669"/>
    <property type="project" value="UniProtKB-KW"/>
</dbReference>
<keyword evidence="13" id="KW-0812">Transmembrane</keyword>
<evidence type="ECO:0000313" key="31">
    <source>
        <dbReference type="Proteomes" id="UP000184035"/>
    </source>
</evidence>
<dbReference type="InterPro" id="IPR050396">
    <property type="entry name" value="Glycosyltr_51/Transpeptidase"/>
</dbReference>
<evidence type="ECO:0000256" key="18">
    <source>
        <dbReference type="ARBA" id="ARBA00022989"/>
    </source>
</evidence>
<feature type="compositionally biased region" description="Basic and acidic residues" evidence="27">
    <location>
        <begin position="784"/>
        <end position="796"/>
    </location>
</feature>
<dbReference type="GO" id="GO:0009252">
    <property type="term" value="P:peptidoglycan biosynthetic process"/>
    <property type="evidence" value="ECO:0007669"/>
    <property type="project" value="UniProtKB-UniPathway"/>
</dbReference>
<evidence type="ECO:0000256" key="9">
    <source>
        <dbReference type="ARBA" id="ARBA00022645"/>
    </source>
</evidence>
<dbReference type="InterPro" id="IPR001264">
    <property type="entry name" value="Glyco_trans_51"/>
</dbReference>
<feature type="domain" description="Glycosyl transferase family 51" evidence="29">
    <location>
        <begin position="74"/>
        <end position="258"/>
    </location>
</feature>
<evidence type="ECO:0000256" key="6">
    <source>
        <dbReference type="ARBA" id="ARBA00012448"/>
    </source>
</evidence>
<evidence type="ECO:0000256" key="16">
    <source>
        <dbReference type="ARBA" id="ARBA00022968"/>
    </source>
</evidence>
<feature type="region of interest" description="Disordered" evidence="27">
    <location>
        <begin position="763"/>
        <end position="850"/>
    </location>
</feature>
<evidence type="ECO:0000256" key="12">
    <source>
        <dbReference type="ARBA" id="ARBA00022679"/>
    </source>
</evidence>
<comment type="pathway">
    <text evidence="3">Cell wall biogenesis; peptidoglycan biosynthesis.</text>
</comment>
<dbReference type="GO" id="GO:0008955">
    <property type="term" value="F:peptidoglycan glycosyltransferase activity"/>
    <property type="evidence" value="ECO:0007669"/>
    <property type="project" value="UniProtKB-EC"/>
</dbReference>
<evidence type="ECO:0000259" key="29">
    <source>
        <dbReference type="Pfam" id="PF00912"/>
    </source>
</evidence>
<comment type="similarity">
    <text evidence="5">In the N-terminal section; belongs to the glycosyltransferase 51 family.</text>
</comment>
<keyword evidence="22" id="KW-0961">Cell wall biogenesis/degradation</keyword>
<keyword evidence="18" id="KW-1133">Transmembrane helix</keyword>
<evidence type="ECO:0000256" key="19">
    <source>
        <dbReference type="ARBA" id="ARBA00023136"/>
    </source>
</evidence>
<dbReference type="EC" id="3.4.16.4" evidence="6"/>
<feature type="compositionally biased region" description="Low complexity" evidence="27">
    <location>
        <begin position="797"/>
        <end position="840"/>
    </location>
</feature>
<dbReference type="EC" id="2.4.99.28" evidence="24"/>
<dbReference type="Proteomes" id="UP000184035">
    <property type="component" value="Unassembled WGS sequence"/>
</dbReference>
<dbReference type="GO" id="GO:0009002">
    <property type="term" value="F:serine-type D-Ala-D-Ala carboxypeptidase activity"/>
    <property type="evidence" value="ECO:0007669"/>
    <property type="project" value="UniProtKB-EC"/>
</dbReference>
<dbReference type="Pfam" id="PF00912">
    <property type="entry name" value="Transgly"/>
    <property type="match status" value="1"/>
</dbReference>
<evidence type="ECO:0000256" key="26">
    <source>
        <dbReference type="ARBA" id="ARBA00060592"/>
    </source>
</evidence>
<comment type="pathway">
    <text evidence="26">Glycan biosynthesis.</text>
</comment>
<accession>A0A1M4UA15</accession>
<evidence type="ECO:0000256" key="4">
    <source>
        <dbReference type="ARBA" id="ARBA00007090"/>
    </source>
</evidence>
<keyword evidence="12" id="KW-0808">Transferase</keyword>
<dbReference type="GO" id="GO:0006508">
    <property type="term" value="P:proteolysis"/>
    <property type="evidence" value="ECO:0007669"/>
    <property type="project" value="UniProtKB-KW"/>
</dbReference>
<keyword evidence="20" id="KW-0046">Antibiotic resistance</keyword>
<comment type="function">
    <text evidence="1">Cell wall formation. Synthesis of cross-linked peptidoglycan from the lipid intermediates. The enzyme has a penicillin-insensitive transglycosylase N-terminal domain (formation of linear glycan strands) and a penicillin-sensitive transpeptidase C-terminal domain (cross-linking of the peptide subunits).</text>
</comment>
<organism evidence="30 31">
    <name type="scientific">Clostridium fallax</name>
    <dbReference type="NCBI Taxonomy" id="1533"/>
    <lineage>
        <taxon>Bacteria</taxon>
        <taxon>Bacillati</taxon>
        <taxon>Bacillota</taxon>
        <taxon>Clostridia</taxon>
        <taxon>Eubacteriales</taxon>
        <taxon>Clostridiaceae</taxon>
        <taxon>Clostridium</taxon>
    </lineage>
</organism>
<dbReference type="Gene3D" id="1.10.3810.10">
    <property type="entry name" value="Biosynthetic peptidoglycan transglycosylase-like"/>
    <property type="match status" value="1"/>
</dbReference>
<dbReference type="InterPro" id="IPR036950">
    <property type="entry name" value="PBP_transglycosylase"/>
</dbReference>
<keyword evidence="8" id="KW-1003">Cell membrane</keyword>
<evidence type="ECO:0000256" key="13">
    <source>
        <dbReference type="ARBA" id="ARBA00022692"/>
    </source>
</evidence>
<evidence type="ECO:0000256" key="25">
    <source>
        <dbReference type="ARBA" id="ARBA00049902"/>
    </source>
</evidence>
<reference evidence="30 31" key="1">
    <citation type="submission" date="2016-11" db="EMBL/GenBank/DDBJ databases">
        <authorList>
            <person name="Jaros S."/>
            <person name="Januszkiewicz K."/>
            <person name="Wedrychowicz H."/>
        </authorList>
    </citation>
    <scope>NUCLEOTIDE SEQUENCE [LARGE SCALE GENOMIC DNA]</scope>
    <source>
        <strain evidence="30 31">DSM 2631</strain>
    </source>
</reference>
<dbReference type="InterPro" id="IPR001460">
    <property type="entry name" value="PCN-bd_Tpept"/>
</dbReference>
<dbReference type="Gene3D" id="3.40.710.10">
    <property type="entry name" value="DD-peptidase/beta-lactamase superfamily"/>
    <property type="match status" value="1"/>
</dbReference>
<dbReference type="GO" id="GO:0008360">
    <property type="term" value="P:regulation of cell shape"/>
    <property type="evidence" value="ECO:0007669"/>
    <property type="project" value="UniProtKB-KW"/>
</dbReference>
<name>A0A1M4UA15_9CLOT</name>
<dbReference type="STRING" id="1533.SAMN05443638_104112"/>
<evidence type="ECO:0000256" key="11">
    <source>
        <dbReference type="ARBA" id="ARBA00022676"/>
    </source>
</evidence>
<keyword evidence="11" id="KW-0328">Glycosyltransferase</keyword>
<keyword evidence="17" id="KW-0573">Peptidoglycan synthesis</keyword>
<evidence type="ECO:0000256" key="17">
    <source>
        <dbReference type="ARBA" id="ARBA00022984"/>
    </source>
</evidence>
<evidence type="ECO:0000256" key="20">
    <source>
        <dbReference type="ARBA" id="ARBA00023251"/>
    </source>
</evidence>
<dbReference type="GO" id="GO:0071555">
    <property type="term" value="P:cell wall organization"/>
    <property type="evidence" value="ECO:0007669"/>
    <property type="project" value="UniProtKB-KW"/>
</dbReference>
<gene>
    <name evidence="30" type="ORF">SAMN05443638_104112</name>
</gene>
<comment type="catalytic activity">
    <reaction evidence="25">
        <text>[GlcNAc-(1-&gt;4)-Mur2Ac(oyl-L-Ala-gamma-D-Glu-L-Lys-D-Ala-D-Ala)](n)-di-trans,octa-cis-undecaprenyl diphosphate + beta-D-GlcNAc-(1-&gt;4)-Mur2Ac(oyl-L-Ala-gamma-D-Glu-L-Lys-D-Ala-D-Ala)-di-trans,octa-cis-undecaprenyl diphosphate = [GlcNAc-(1-&gt;4)-Mur2Ac(oyl-L-Ala-gamma-D-Glu-L-Lys-D-Ala-D-Ala)](n+1)-di-trans,octa-cis-undecaprenyl diphosphate + di-trans,octa-cis-undecaprenyl diphosphate + H(+)</text>
        <dbReference type="Rhea" id="RHEA:23708"/>
        <dbReference type="Rhea" id="RHEA-COMP:9602"/>
        <dbReference type="Rhea" id="RHEA-COMP:9603"/>
        <dbReference type="ChEBI" id="CHEBI:15378"/>
        <dbReference type="ChEBI" id="CHEBI:58405"/>
        <dbReference type="ChEBI" id="CHEBI:60033"/>
        <dbReference type="ChEBI" id="CHEBI:78435"/>
        <dbReference type="EC" id="2.4.99.28"/>
    </reaction>
</comment>
<dbReference type="AlphaFoldDB" id="A0A1M4UA15"/>
<evidence type="ECO:0000256" key="14">
    <source>
        <dbReference type="ARBA" id="ARBA00022801"/>
    </source>
</evidence>
<sequence length="850" mass="93546">MANKTIKNTKKSKKKNKKRSIFKNILMTFLFLILTVFVIGAGYVFAIISSTPALDVNAVLQLNQPSRIYDNKNEFMDNVQTEEQRFVVPLEDTSKYLQDAFISIEDERFYQHKGIDVRRIVGAAILDVKNIFAGRRGLHGASTITQQLLKNTILTNDISISRKVKEIYLALQLERELGKNQILEAYLNTIPLGGHTYGVEAAANKYFSKSAKDLNLLESAYLSGVTQAPTLYNALTAKSKEDPSPYINRTKTVLMKMHENQKITTEEYNQAIQDIDNGKLAFNPSKKSDLFNYEYFSRAVIDQVKKDLKSKYKYSNEEVNKLIMNGGLQIHSTMDRSLQDYTKEVLNDPNNFNVRNNKSQMLKDSSGNYTYPALQASASVMDYKTGEVKALVGGRGTQPPKSLNRAYSELRPIGSTTKPLTVYAPVIDMKMMTAATATSDTPLPQDIGKQYPTGNGPYNPKNEDNRFMGSMTLREALKYSRNLPAVKVAHELGIKNAVAYGEKFGLIYNNNSKGSISAVALGQFDGVKDGSNPFYLSAAYGVFGNNGLYTEPKLYSKVIDATGKVLLENQSITRKVLSPQSSFILYDMLKEPLNYSAGAARFGNMPVSGKTGTTSGNKDLWFSGLTPYLSATVWVGYDKPTEVKGTSGAVVTPIWGKIMKKAHEGLAVKEIDVPEGVVKGTVCQCSGGLPTDLCRNFPGNSIATEWFIEGTEPSKLCDAHVVAKINRLNGKLATDSTPQSLIVERVFVRSQYAGGVDSRYVLPREKDDMVAEPPKESSPPKVETNNESKENTETNKDNNTNTGEGTAGNAQNNNSSTGNSTNNNSKPNNTTNNNQNTAPPLSNNTTGNGH</sequence>
<evidence type="ECO:0000256" key="22">
    <source>
        <dbReference type="ARBA" id="ARBA00023316"/>
    </source>
</evidence>
<evidence type="ECO:0000256" key="3">
    <source>
        <dbReference type="ARBA" id="ARBA00004752"/>
    </source>
</evidence>
<keyword evidence="21" id="KW-0511">Multifunctional enzyme</keyword>
<evidence type="ECO:0000256" key="23">
    <source>
        <dbReference type="ARBA" id="ARBA00034000"/>
    </source>
</evidence>
<keyword evidence="16" id="KW-0735">Signal-anchor</keyword>
<dbReference type="PANTHER" id="PTHR32282">
    <property type="entry name" value="BINDING PROTEIN TRANSPEPTIDASE, PUTATIVE-RELATED"/>
    <property type="match status" value="1"/>
</dbReference>
<comment type="similarity">
    <text evidence="4">In the C-terminal section; belongs to the transpeptidase family.</text>
</comment>
<dbReference type="RefSeq" id="WP_072893247.1">
    <property type="nucleotide sequence ID" value="NZ_FQVM01000004.1"/>
</dbReference>